<comment type="caution">
    <text evidence="1">The sequence shown here is derived from an EMBL/GenBank/DDBJ whole genome shotgun (WGS) entry which is preliminary data.</text>
</comment>
<accession>C0EDX1</accession>
<dbReference type="HOGENOM" id="CLU_2804887_0_0_9"/>
<evidence type="ECO:0000313" key="2">
    <source>
        <dbReference type="Proteomes" id="UP000003340"/>
    </source>
</evidence>
<evidence type="ECO:0000313" key="1">
    <source>
        <dbReference type="EMBL" id="EEG30319.1"/>
    </source>
</evidence>
<gene>
    <name evidence="1" type="ORF">CLOSTMETH_02050</name>
</gene>
<reference evidence="1 2" key="2">
    <citation type="submission" date="2009-02" db="EMBL/GenBank/DDBJ databases">
        <title>Draft genome sequence of Clostridium methylpentosum (DSM 5476).</title>
        <authorList>
            <person name="Sudarsanam P."/>
            <person name="Ley R."/>
            <person name="Guruge J."/>
            <person name="Turnbaugh P.J."/>
            <person name="Mahowald M."/>
            <person name="Liep D."/>
            <person name="Gordon J."/>
        </authorList>
    </citation>
    <scope>NUCLEOTIDE SEQUENCE [LARGE SCALE GENOMIC DNA]</scope>
    <source>
        <strain evidence="1 2">DSM 5476</strain>
    </source>
</reference>
<dbReference type="Proteomes" id="UP000003340">
    <property type="component" value="Unassembled WGS sequence"/>
</dbReference>
<dbReference type="AlphaFoldDB" id="C0EDX1"/>
<proteinExistence type="predicted"/>
<protein>
    <submittedName>
        <fullName evidence="1">Uncharacterized protein</fullName>
    </submittedName>
</protein>
<dbReference type="STRING" id="537013.CLOSTMETH_02050"/>
<reference evidence="1 2" key="1">
    <citation type="submission" date="2009-01" db="EMBL/GenBank/DDBJ databases">
        <authorList>
            <person name="Fulton L."/>
            <person name="Clifton S."/>
            <person name="Fulton B."/>
            <person name="Xu J."/>
            <person name="Minx P."/>
            <person name="Pepin K.H."/>
            <person name="Johnson M."/>
            <person name="Bhonagiri V."/>
            <person name="Nash W.E."/>
            <person name="Mardis E.R."/>
            <person name="Wilson R.K."/>
        </authorList>
    </citation>
    <scope>NUCLEOTIDE SEQUENCE [LARGE SCALE GENOMIC DNA]</scope>
    <source>
        <strain evidence="1 2">DSM 5476</strain>
    </source>
</reference>
<dbReference type="EMBL" id="ACEC01000066">
    <property type="protein sequence ID" value="EEG30319.1"/>
    <property type="molecule type" value="Genomic_DNA"/>
</dbReference>
<name>C0EDX1_9FIRM</name>
<organism evidence="1 2">
    <name type="scientific">[Clostridium] methylpentosum DSM 5476</name>
    <dbReference type="NCBI Taxonomy" id="537013"/>
    <lineage>
        <taxon>Bacteria</taxon>
        <taxon>Bacillati</taxon>
        <taxon>Bacillota</taxon>
        <taxon>Clostridia</taxon>
        <taxon>Eubacteriales</taxon>
        <taxon>Oscillospiraceae</taxon>
        <taxon>Oscillospiraceae incertae sedis</taxon>
    </lineage>
</organism>
<keyword evidence="2" id="KW-1185">Reference proteome</keyword>
<sequence length="67" mass="7752">MKRSPKDQTGTTLLGRGHRLAFFLLSKNSHCRQPCQSIQQFPQAHRSIGEETPLETFGFWRRAQNHS</sequence>